<reference evidence="4 5" key="1">
    <citation type="journal article" date="2020" name="Nature">
        <title>Bacterial chemolithoautotrophy via manganese oxidation.</title>
        <authorList>
            <person name="Yu H."/>
            <person name="Leadbetter J.R."/>
        </authorList>
    </citation>
    <scope>NUCLEOTIDE SEQUENCE [LARGE SCALE GENOMIC DNA]</scope>
    <source>
        <strain evidence="4 5">RBP-1</strain>
    </source>
</reference>
<dbReference type="PANTHER" id="PTHR44591">
    <property type="entry name" value="STRESS RESPONSE REGULATOR PROTEIN 1"/>
    <property type="match status" value="1"/>
</dbReference>
<dbReference type="GO" id="GO:0000160">
    <property type="term" value="P:phosphorelay signal transduction system"/>
    <property type="evidence" value="ECO:0007669"/>
    <property type="project" value="InterPro"/>
</dbReference>
<evidence type="ECO:0000313" key="4">
    <source>
        <dbReference type="EMBL" id="NKE67501.1"/>
    </source>
</evidence>
<organism evidence="4 5">
    <name type="scientific">Ramlibacter lithotrophicus</name>
    <dbReference type="NCBI Taxonomy" id="2606681"/>
    <lineage>
        <taxon>Bacteria</taxon>
        <taxon>Pseudomonadati</taxon>
        <taxon>Pseudomonadota</taxon>
        <taxon>Betaproteobacteria</taxon>
        <taxon>Burkholderiales</taxon>
        <taxon>Comamonadaceae</taxon>
        <taxon>Ramlibacter</taxon>
    </lineage>
</organism>
<dbReference type="RefSeq" id="WP_168108624.1">
    <property type="nucleotide sequence ID" value="NZ_VTOX01000006.1"/>
</dbReference>
<dbReference type="PANTHER" id="PTHR44591:SF25">
    <property type="entry name" value="CHEMOTAXIS TWO-COMPONENT RESPONSE REGULATOR"/>
    <property type="match status" value="1"/>
</dbReference>
<evidence type="ECO:0000313" key="5">
    <source>
        <dbReference type="Proteomes" id="UP000521868"/>
    </source>
</evidence>
<dbReference type="Pfam" id="PF00072">
    <property type="entry name" value="Response_reg"/>
    <property type="match status" value="1"/>
</dbReference>
<sequence length="123" mass="13797">MTRKRIMVIDDSVSLREVVGISLRSAGYEVTEACDGQDALSKLNGSRFHLMICDVNMPVMDGISFVREVKQLPRHRFVPIIMLTTESRESRKAEGQLAGAKAWVVKPFRPDQMLQAVAKLILP</sequence>
<dbReference type="AlphaFoldDB" id="A0A7X6DHZ3"/>
<evidence type="ECO:0000259" key="3">
    <source>
        <dbReference type="PROSITE" id="PS50110"/>
    </source>
</evidence>
<dbReference type="InterPro" id="IPR001789">
    <property type="entry name" value="Sig_transdc_resp-reg_receiver"/>
</dbReference>
<comment type="caution">
    <text evidence="4">The sequence shown here is derived from an EMBL/GenBank/DDBJ whole genome shotgun (WGS) entry which is preliminary data.</text>
</comment>
<dbReference type="EMBL" id="VTOX01000006">
    <property type="protein sequence ID" value="NKE67501.1"/>
    <property type="molecule type" value="Genomic_DNA"/>
</dbReference>
<feature type="modified residue" description="4-aspartylphosphate" evidence="2">
    <location>
        <position position="54"/>
    </location>
</feature>
<dbReference type="Proteomes" id="UP000521868">
    <property type="component" value="Unassembled WGS sequence"/>
</dbReference>
<dbReference type="SMART" id="SM00448">
    <property type="entry name" value="REC"/>
    <property type="match status" value="1"/>
</dbReference>
<keyword evidence="1 2" id="KW-0597">Phosphoprotein</keyword>
<accession>A0A7X6DHZ3</accession>
<gene>
    <name evidence="4" type="ORF">RAMLITH_16880</name>
</gene>
<feature type="domain" description="Response regulatory" evidence="3">
    <location>
        <begin position="5"/>
        <end position="121"/>
    </location>
</feature>
<protein>
    <submittedName>
        <fullName evidence="4">Response regulator</fullName>
    </submittedName>
</protein>
<proteinExistence type="predicted"/>
<keyword evidence="5" id="KW-1185">Reference proteome</keyword>
<evidence type="ECO:0000256" key="2">
    <source>
        <dbReference type="PROSITE-ProRule" id="PRU00169"/>
    </source>
</evidence>
<dbReference type="SUPFAM" id="SSF52172">
    <property type="entry name" value="CheY-like"/>
    <property type="match status" value="1"/>
</dbReference>
<dbReference type="PROSITE" id="PS50110">
    <property type="entry name" value="RESPONSE_REGULATORY"/>
    <property type="match status" value="1"/>
</dbReference>
<dbReference type="Gene3D" id="3.40.50.2300">
    <property type="match status" value="1"/>
</dbReference>
<dbReference type="InterPro" id="IPR050595">
    <property type="entry name" value="Bact_response_regulator"/>
</dbReference>
<dbReference type="CDD" id="cd17562">
    <property type="entry name" value="REC_CheY4-like"/>
    <property type="match status" value="1"/>
</dbReference>
<name>A0A7X6DHZ3_9BURK</name>
<evidence type="ECO:0000256" key="1">
    <source>
        <dbReference type="ARBA" id="ARBA00022553"/>
    </source>
</evidence>
<dbReference type="InterPro" id="IPR011006">
    <property type="entry name" value="CheY-like_superfamily"/>
</dbReference>